<keyword evidence="1" id="KW-0812">Transmembrane</keyword>
<dbReference type="InterPro" id="IPR002994">
    <property type="entry name" value="Surf1/Shy1"/>
</dbReference>
<keyword evidence="1" id="KW-1133">Transmembrane helix</keyword>
<dbReference type="Pfam" id="PF02104">
    <property type="entry name" value="SURF1"/>
    <property type="match status" value="2"/>
</dbReference>
<comment type="subcellular location">
    <subcellularLocation>
        <location evidence="1">Cell membrane</location>
        <topology evidence="1">Multi-pass membrane protein</topology>
    </subcellularLocation>
</comment>
<protein>
    <recommendedName>
        <fullName evidence="1">SURF1-like protein</fullName>
    </recommendedName>
</protein>
<dbReference type="Proteomes" id="UP000699975">
    <property type="component" value="Unassembled WGS sequence"/>
</dbReference>
<dbReference type="RefSeq" id="WP_218315217.1">
    <property type="nucleotide sequence ID" value="NZ_JAGSPB010000001.1"/>
</dbReference>
<feature type="transmembrane region" description="Helical" evidence="1">
    <location>
        <begin position="159"/>
        <end position="179"/>
    </location>
</feature>
<evidence type="ECO:0000313" key="2">
    <source>
        <dbReference type="EMBL" id="MBV7264663.1"/>
    </source>
</evidence>
<organism evidence="2 3">
    <name type="scientific">Erythrobacter ani</name>
    <dbReference type="NCBI Taxonomy" id="2827235"/>
    <lineage>
        <taxon>Bacteria</taxon>
        <taxon>Pseudomonadati</taxon>
        <taxon>Pseudomonadota</taxon>
        <taxon>Alphaproteobacteria</taxon>
        <taxon>Sphingomonadales</taxon>
        <taxon>Erythrobacteraceae</taxon>
        <taxon>Erythrobacter/Porphyrobacter group</taxon>
        <taxon>Erythrobacter</taxon>
    </lineage>
</organism>
<keyword evidence="3" id="KW-1185">Reference proteome</keyword>
<dbReference type="EMBL" id="JAGSPB010000001">
    <property type="protein sequence ID" value="MBV7264663.1"/>
    <property type="molecule type" value="Genomic_DNA"/>
</dbReference>
<keyword evidence="1" id="KW-1003">Cell membrane</keyword>
<comment type="similarity">
    <text evidence="1">Belongs to the SURF1 family.</text>
</comment>
<feature type="transmembrane region" description="Helical" evidence="1">
    <location>
        <begin position="7"/>
        <end position="28"/>
    </location>
</feature>
<keyword evidence="1" id="KW-0472">Membrane</keyword>
<reference evidence="2 3" key="1">
    <citation type="submission" date="2021-04" db="EMBL/GenBank/DDBJ databases">
        <authorList>
            <person name="Pira H."/>
            <person name="Risdian C."/>
            <person name="Wink J."/>
        </authorList>
    </citation>
    <scope>NUCLEOTIDE SEQUENCE [LARGE SCALE GENOMIC DNA]</scope>
    <source>
        <strain evidence="2 3">WH131</strain>
    </source>
</reference>
<name>A0ABS6SI23_9SPHN</name>
<sequence length="188" mass="20317">MTDRIPIFPTVVVVAAVITMAWLGFWQLGRADEKAELLARYDAAIAAGDEARFPVAGDGKDVWFRRATLDCGEVVKVETVAGTAHSGQKGWAQRYTCAIDGGTALIDLGFSRVIEAPAWNGGEVSGVIAPGPRLVADPPQADLKPLVRPDPSDLPNNHLAYAGQWFLFALTALLIYAFALRSRLRKKD</sequence>
<evidence type="ECO:0000313" key="3">
    <source>
        <dbReference type="Proteomes" id="UP000699975"/>
    </source>
</evidence>
<comment type="caution">
    <text evidence="2">The sequence shown here is derived from an EMBL/GenBank/DDBJ whole genome shotgun (WGS) entry which is preliminary data.</text>
</comment>
<gene>
    <name evidence="2" type="ORF">KCG45_00555</name>
</gene>
<proteinExistence type="inferred from homology"/>
<evidence type="ECO:0000256" key="1">
    <source>
        <dbReference type="RuleBase" id="RU363076"/>
    </source>
</evidence>
<accession>A0ABS6SI23</accession>